<organism evidence="2 3">
    <name type="scientific">Pseudarthrobacter phenanthrenivorans</name>
    <name type="common">Arthrobacter phenanthrenivorans</name>
    <dbReference type="NCBI Taxonomy" id="361575"/>
    <lineage>
        <taxon>Bacteria</taxon>
        <taxon>Bacillati</taxon>
        <taxon>Actinomycetota</taxon>
        <taxon>Actinomycetes</taxon>
        <taxon>Micrococcales</taxon>
        <taxon>Micrococcaceae</taxon>
        <taxon>Pseudarthrobacter</taxon>
    </lineage>
</organism>
<accession>A0A0B4DU23</accession>
<evidence type="ECO:0000259" key="1">
    <source>
        <dbReference type="Pfam" id="PF07411"/>
    </source>
</evidence>
<dbReference type="Gene3D" id="2.30.29.80">
    <property type="match status" value="1"/>
</dbReference>
<dbReference type="OrthoDB" id="9802792at2"/>
<evidence type="ECO:0000313" key="2">
    <source>
        <dbReference type="EMBL" id="KIC67960.1"/>
    </source>
</evidence>
<comment type="caution">
    <text evidence="2">The sequence shown here is derived from an EMBL/GenBank/DDBJ whole genome shotgun (WGS) entry which is preliminary data.</text>
</comment>
<reference evidence="2 3" key="1">
    <citation type="submission" date="2014-12" db="EMBL/GenBank/DDBJ databases">
        <title>Genome sequencing of Arthrobacter phenanthrenivorans SWC37.</title>
        <authorList>
            <person name="Tan P.W."/>
            <person name="Chan K.-G."/>
        </authorList>
    </citation>
    <scope>NUCLEOTIDE SEQUENCE [LARGE SCALE GENOMIC DNA]</scope>
    <source>
        <strain evidence="2 3">SWC37</strain>
    </source>
</reference>
<gene>
    <name evidence="2" type="ORF">RM50_06730</name>
</gene>
<feature type="domain" description="DUF1508" evidence="1">
    <location>
        <begin position="15"/>
        <end position="56"/>
    </location>
</feature>
<dbReference type="AlphaFoldDB" id="A0A0B4DU23"/>
<dbReference type="InterPro" id="IPR010879">
    <property type="entry name" value="DUF1508"/>
</dbReference>
<dbReference type="Proteomes" id="UP000031196">
    <property type="component" value="Unassembled WGS sequence"/>
</dbReference>
<dbReference type="InterPro" id="IPR036913">
    <property type="entry name" value="YegP-like_sf"/>
</dbReference>
<dbReference type="RefSeq" id="WP_043451101.1">
    <property type="nucleotide sequence ID" value="NZ_JWTB01000012.1"/>
</dbReference>
<name>A0A0B4DU23_PSEPS</name>
<proteinExistence type="predicted"/>
<protein>
    <recommendedName>
        <fullName evidence="1">DUF1508 domain-containing protein</fullName>
    </recommendedName>
</protein>
<evidence type="ECO:0000313" key="3">
    <source>
        <dbReference type="Proteomes" id="UP000031196"/>
    </source>
</evidence>
<dbReference type="Pfam" id="PF07411">
    <property type="entry name" value="DUF1508"/>
    <property type="match status" value="1"/>
</dbReference>
<sequence length="90" mass="9683">MAGTFELFVDEESRIRFRMVMPDGHVLAVSGQFTDKRAAAAAIEEVRECAGTGLIRDVVLPAPEIVRACPHQARHAARRGVRVLGSLGAA</sequence>
<dbReference type="EMBL" id="JWTB01000012">
    <property type="protein sequence ID" value="KIC67960.1"/>
    <property type="molecule type" value="Genomic_DNA"/>
</dbReference>
<dbReference type="SUPFAM" id="SSF160113">
    <property type="entry name" value="YegP-like"/>
    <property type="match status" value="1"/>
</dbReference>